<accession>U5GCL7</accession>
<sequence>MLRSFTFSLCFLLASDSPPSTLLGNYLNLGSPWNLRYWRDDSKNGRDWSADRLDLALLSWSGPSLLSLGFSIKFRFHIFIVTVKSDLCYKALSWFEL</sequence>
<dbReference type="Gramene" id="Potri.005G164800.1.v4.1">
    <property type="protein sequence ID" value="Potri.005G164800.1.v4.1"/>
    <property type="gene ID" value="Potri.005G164800.v4.1"/>
</dbReference>
<feature type="chain" id="PRO_5030178298" description="Secreted protein" evidence="1">
    <location>
        <begin position="25"/>
        <end position="97"/>
    </location>
</feature>
<reference evidence="2 3" key="1">
    <citation type="journal article" date="2006" name="Science">
        <title>The genome of black cottonwood, Populus trichocarpa (Torr. &amp; Gray).</title>
        <authorList>
            <person name="Tuskan G.A."/>
            <person name="Difazio S."/>
            <person name="Jansson S."/>
            <person name="Bohlmann J."/>
            <person name="Grigoriev I."/>
            <person name="Hellsten U."/>
            <person name="Putnam N."/>
            <person name="Ralph S."/>
            <person name="Rombauts S."/>
            <person name="Salamov A."/>
            <person name="Schein J."/>
            <person name="Sterck L."/>
            <person name="Aerts A."/>
            <person name="Bhalerao R.R."/>
            <person name="Bhalerao R.P."/>
            <person name="Blaudez D."/>
            <person name="Boerjan W."/>
            <person name="Brun A."/>
            <person name="Brunner A."/>
            <person name="Busov V."/>
            <person name="Campbell M."/>
            <person name="Carlson J."/>
            <person name="Chalot M."/>
            <person name="Chapman J."/>
            <person name="Chen G.L."/>
            <person name="Cooper D."/>
            <person name="Coutinho P.M."/>
            <person name="Couturier J."/>
            <person name="Covert S."/>
            <person name="Cronk Q."/>
            <person name="Cunningham R."/>
            <person name="Davis J."/>
            <person name="Degroeve S."/>
            <person name="Dejardin A."/>
            <person name="Depamphilis C."/>
            <person name="Detter J."/>
            <person name="Dirks B."/>
            <person name="Dubchak I."/>
            <person name="Duplessis S."/>
            <person name="Ehlting J."/>
            <person name="Ellis B."/>
            <person name="Gendler K."/>
            <person name="Goodstein D."/>
            <person name="Gribskov M."/>
            <person name="Grimwood J."/>
            <person name="Groover A."/>
            <person name="Gunter L."/>
            <person name="Hamberger B."/>
            <person name="Heinze B."/>
            <person name="Helariutta Y."/>
            <person name="Henrissat B."/>
            <person name="Holligan D."/>
            <person name="Holt R."/>
            <person name="Huang W."/>
            <person name="Islam-Faridi N."/>
            <person name="Jones S."/>
            <person name="Jones-Rhoades M."/>
            <person name="Jorgensen R."/>
            <person name="Joshi C."/>
            <person name="Kangasjarvi J."/>
            <person name="Karlsson J."/>
            <person name="Kelleher C."/>
            <person name="Kirkpatrick R."/>
            <person name="Kirst M."/>
            <person name="Kohler A."/>
            <person name="Kalluri U."/>
            <person name="Larimer F."/>
            <person name="Leebens-Mack J."/>
            <person name="Leple J.C."/>
            <person name="Locascio P."/>
            <person name="Lou Y."/>
            <person name="Lucas S."/>
            <person name="Martin F."/>
            <person name="Montanini B."/>
            <person name="Napoli C."/>
            <person name="Nelson D.R."/>
            <person name="Nelson C."/>
            <person name="Nieminen K."/>
            <person name="Nilsson O."/>
            <person name="Pereda V."/>
            <person name="Peter G."/>
            <person name="Philippe R."/>
            <person name="Pilate G."/>
            <person name="Poliakov A."/>
            <person name="Razumovskaya J."/>
            <person name="Richardson P."/>
            <person name="Rinaldi C."/>
            <person name="Ritland K."/>
            <person name="Rouze P."/>
            <person name="Ryaboy D."/>
            <person name="Schmutz J."/>
            <person name="Schrader J."/>
            <person name="Segerman B."/>
            <person name="Shin H."/>
            <person name="Siddiqui A."/>
            <person name="Sterky F."/>
            <person name="Terry A."/>
            <person name="Tsai C.J."/>
            <person name="Uberbacher E."/>
            <person name="Unneberg P."/>
            <person name="Vahala J."/>
            <person name="Wall K."/>
            <person name="Wessler S."/>
            <person name="Yang G."/>
            <person name="Yin T."/>
            <person name="Douglas C."/>
            <person name="Marra M."/>
            <person name="Sandberg G."/>
            <person name="Van de Peer Y."/>
            <person name="Rokhsar D."/>
        </authorList>
    </citation>
    <scope>NUCLEOTIDE SEQUENCE [LARGE SCALE GENOMIC DNA]</scope>
    <source>
        <strain evidence="3">cv. Nisqually</strain>
    </source>
</reference>
<dbReference type="AlphaFoldDB" id="U5GCL7"/>
<dbReference type="HOGENOM" id="CLU_2350633_0_0_1"/>
<gene>
    <name evidence="2" type="ORF">POPTR_005G164800</name>
</gene>
<dbReference type="Proteomes" id="UP000006729">
    <property type="component" value="Chromosome 5"/>
</dbReference>
<protein>
    <recommendedName>
        <fullName evidence="4">Secreted protein</fullName>
    </recommendedName>
</protein>
<feature type="signal peptide" evidence="1">
    <location>
        <begin position="1"/>
        <end position="24"/>
    </location>
</feature>
<dbReference type="InParanoid" id="U5GCL7"/>
<keyword evidence="1" id="KW-0732">Signal</keyword>
<evidence type="ECO:0000313" key="2">
    <source>
        <dbReference type="EMBL" id="PNT37041.1"/>
    </source>
</evidence>
<evidence type="ECO:0000256" key="1">
    <source>
        <dbReference type="SAM" id="SignalP"/>
    </source>
</evidence>
<proteinExistence type="predicted"/>
<keyword evidence="3" id="KW-1185">Reference proteome</keyword>
<evidence type="ECO:0000313" key="3">
    <source>
        <dbReference type="Proteomes" id="UP000006729"/>
    </source>
</evidence>
<evidence type="ECO:0008006" key="4">
    <source>
        <dbReference type="Google" id="ProtNLM"/>
    </source>
</evidence>
<organism evidence="2 3">
    <name type="scientific">Populus trichocarpa</name>
    <name type="common">Western balsam poplar</name>
    <name type="synonym">Populus balsamifera subsp. trichocarpa</name>
    <dbReference type="NCBI Taxonomy" id="3694"/>
    <lineage>
        <taxon>Eukaryota</taxon>
        <taxon>Viridiplantae</taxon>
        <taxon>Streptophyta</taxon>
        <taxon>Embryophyta</taxon>
        <taxon>Tracheophyta</taxon>
        <taxon>Spermatophyta</taxon>
        <taxon>Magnoliopsida</taxon>
        <taxon>eudicotyledons</taxon>
        <taxon>Gunneridae</taxon>
        <taxon>Pentapetalae</taxon>
        <taxon>rosids</taxon>
        <taxon>fabids</taxon>
        <taxon>Malpighiales</taxon>
        <taxon>Salicaceae</taxon>
        <taxon>Saliceae</taxon>
        <taxon>Populus</taxon>
    </lineage>
</organism>
<dbReference type="EMBL" id="CM009294">
    <property type="protein sequence ID" value="PNT37041.1"/>
    <property type="molecule type" value="Genomic_DNA"/>
</dbReference>
<name>U5GCL7_POPTR</name>